<accession>A0ABQ0Z145</accession>
<gene>
    <name evidence="1" type="ORF">RsS93_18620</name>
</gene>
<organism evidence="1 2">
    <name type="scientific">Rhizobium dioscoreae</name>
    <dbReference type="NCBI Taxonomy" id="2653122"/>
    <lineage>
        <taxon>Bacteria</taxon>
        <taxon>Pseudomonadati</taxon>
        <taxon>Pseudomonadota</taxon>
        <taxon>Alphaproteobacteria</taxon>
        <taxon>Hyphomicrobiales</taxon>
        <taxon>Rhizobiaceae</taxon>
        <taxon>Rhizobium/Agrobacterium group</taxon>
        <taxon>Rhizobium</taxon>
    </lineage>
</organism>
<sequence length="71" mass="7807">MGRTIQLAHGYPEYDRKAAIFVSGARLEAVPSQFSRASGFAAAVVAETGRFLIDRFQSMSKFGGEIHEENQ</sequence>
<evidence type="ECO:0000313" key="2">
    <source>
        <dbReference type="Proteomes" id="UP000390335"/>
    </source>
</evidence>
<reference evidence="1 2" key="1">
    <citation type="journal article" date="2020" name="Genome Biol. Evol.">
        <title>Rhizobium dioscoreae sp. nov., a plant growth-promoting bacterium isolated from yam (Dioscorea species).</title>
        <authorList>
            <person name="Ouyabe M."/>
            <person name="Tanaka N."/>
            <person name="Shiwa Y."/>
            <person name="Fujita N."/>
            <person name="Kikuno H."/>
            <person name="Babil P."/>
            <person name="Shiwachi H."/>
        </authorList>
    </citation>
    <scope>NUCLEOTIDE SEQUENCE [LARGE SCALE GENOMIC DNA]</scope>
    <source>
        <strain evidence="1 2">S-93</strain>
    </source>
</reference>
<name>A0ABQ0Z145_9HYPH</name>
<keyword evidence="2" id="KW-1185">Reference proteome</keyword>
<comment type="caution">
    <text evidence="1">The sequence shown here is derived from an EMBL/GenBank/DDBJ whole genome shotgun (WGS) entry which is preliminary data.</text>
</comment>
<proteinExistence type="predicted"/>
<dbReference type="EMBL" id="BLAJ01000002">
    <property type="protein sequence ID" value="GES49248.1"/>
    <property type="molecule type" value="Genomic_DNA"/>
</dbReference>
<dbReference type="Proteomes" id="UP000390335">
    <property type="component" value="Unassembled WGS sequence"/>
</dbReference>
<protein>
    <submittedName>
        <fullName evidence="1">Uncharacterized protein</fullName>
    </submittedName>
</protein>
<evidence type="ECO:0000313" key="1">
    <source>
        <dbReference type="EMBL" id="GES49248.1"/>
    </source>
</evidence>